<dbReference type="InterPro" id="IPR013342">
    <property type="entry name" value="Mandelate_racemase_C"/>
</dbReference>
<dbReference type="Pfam" id="PF02746">
    <property type="entry name" value="MR_MLE_N"/>
    <property type="match status" value="1"/>
</dbReference>
<sequence length="383" mass="41355">MRQKVTQMTDATMTQMHVNLTRVEARLVRTPVSTPVRTSFGIMHDRPTLLVRVTDASGVQGYGEVWCNFPVCGAEHRAKLVETEIGPRIVGQEFSDPRTCYAAMDAKLHILRLQTGEPGPIAQAIAGVDIAIWDMVAKRAGLPLHRLLGARTNRIPAYASGINPTGVLDTVARARAAGHRNFKLKVGFGDQTDRDNVAALAADLRPGETFLLDANQGWSPDQAGDALRWIEAFGPRWIEEPMPVDTDIPAWDALKAATTVPIAGGENFLTRAEYDRVTDGKWLDFVQPDIAKWGGFSECLPVARNLVEAGLTYCPHSLGGGIALAASAHLLAAAGGPGLLECDVNENDFRDEVFALDLTEGWVTLSDKPGLGVNVAALERAFA</sequence>
<dbReference type="SFLD" id="SFLDG00179">
    <property type="entry name" value="mandelate_racemase"/>
    <property type="match status" value="1"/>
</dbReference>
<dbReference type="InterPro" id="IPR029017">
    <property type="entry name" value="Enolase-like_N"/>
</dbReference>
<dbReference type="GO" id="GO:0009063">
    <property type="term" value="P:amino acid catabolic process"/>
    <property type="evidence" value="ECO:0007669"/>
    <property type="project" value="InterPro"/>
</dbReference>
<evidence type="ECO:0000259" key="2">
    <source>
        <dbReference type="SMART" id="SM00922"/>
    </source>
</evidence>
<protein>
    <submittedName>
        <fullName evidence="3">L-alanine-DL-glutamate epimerase</fullName>
    </submittedName>
</protein>
<keyword evidence="1" id="KW-0456">Lyase</keyword>
<dbReference type="InterPro" id="IPR029065">
    <property type="entry name" value="Enolase_C-like"/>
</dbReference>
<dbReference type="PANTHER" id="PTHR48080">
    <property type="entry name" value="D-GALACTONATE DEHYDRATASE-RELATED"/>
    <property type="match status" value="1"/>
</dbReference>
<dbReference type="SFLD" id="SFLDS00001">
    <property type="entry name" value="Enolase"/>
    <property type="match status" value="1"/>
</dbReference>
<dbReference type="AlphaFoldDB" id="A0A1I0JE26"/>
<dbReference type="EMBL" id="FOHO01000024">
    <property type="protein sequence ID" value="SEU07587.1"/>
    <property type="molecule type" value="Genomic_DNA"/>
</dbReference>
<proteinExistence type="predicted"/>
<dbReference type="Gene3D" id="3.20.20.120">
    <property type="entry name" value="Enolase-like C-terminal domain"/>
    <property type="match status" value="1"/>
</dbReference>
<evidence type="ECO:0000313" key="4">
    <source>
        <dbReference type="Proteomes" id="UP000199180"/>
    </source>
</evidence>
<keyword evidence="4" id="KW-1185">Reference proteome</keyword>
<dbReference type="GO" id="GO:0000287">
    <property type="term" value="F:magnesium ion binding"/>
    <property type="evidence" value="ECO:0007669"/>
    <property type="project" value="UniProtKB-ARBA"/>
</dbReference>
<evidence type="ECO:0000256" key="1">
    <source>
        <dbReference type="ARBA" id="ARBA00023239"/>
    </source>
</evidence>
<evidence type="ECO:0000313" key="3">
    <source>
        <dbReference type="EMBL" id="SEU07587.1"/>
    </source>
</evidence>
<dbReference type="GO" id="GO:0016829">
    <property type="term" value="F:lyase activity"/>
    <property type="evidence" value="ECO:0007669"/>
    <property type="project" value="UniProtKB-KW"/>
</dbReference>
<feature type="domain" description="Mandelate racemase/muconate lactonizing enzyme C-terminal" evidence="2">
    <location>
        <begin position="164"/>
        <end position="261"/>
    </location>
</feature>
<name>A0A1I0JE26_9RHOB</name>
<accession>A0A1I0JE26</accession>
<dbReference type="Gene3D" id="3.30.390.10">
    <property type="entry name" value="Enolase-like, N-terminal domain"/>
    <property type="match status" value="1"/>
</dbReference>
<dbReference type="InterPro" id="IPR013341">
    <property type="entry name" value="Mandelate_racemase_N_dom"/>
</dbReference>
<gene>
    <name evidence="3" type="ORF">SAMN04489858_1245</name>
</gene>
<dbReference type="InterPro" id="IPR034593">
    <property type="entry name" value="DgoD-like"/>
</dbReference>
<dbReference type="Pfam" id="PF13378">
    <property type="entry name" value="MR_MLE_C"/>
    <property type="match status" value="1"/>
</dbReference>
<dbReference type="Proteomes" id="UP000199180">
    <property type="component" value="Unassembled WGS sequence"/>
</dbReference>
<dbReference type="SUPFAM" id="SSF54826">
    <property type="entry name" value="Enolase N-terminal domain-like"/>
    <property type="match status" value="1"/>
</dbReference>
<dbReference type="PANTHER" id="PTHR48080:SF2">
    <property type="entry name" value="D-GALACTONATE DEHYDRATASE"/>
    <property type="match status" value="1"/>
</dbReference>
<dbReference type="PROSITE" id="PS00909">
    <property type="entry name" value="MR_MLE_2"/>
    <property type="match status" value="1"/>
</dbReference>
<organism evidence="3 4">
    <name type="scientific">Paracoccus homiensis</name>
    <dbReference type="NCBI Taxonomy" id="364199"/>
    <lineage>
        <taxon>Bacteria</taxon>
        <taxon>Pseudomonadati</taxon>
        <taxon>Pseudomonadota</taxon>
        <taxon>Alphaproteobacteria</taxon>
        <taxon>Rhodobacterales</taxon>
        <taxon>Paracoccaceae</taxon>
        <taxon>Paracoccus</taxon>
    </lineage>
</organism>
<dbReference type="CDD" id="cd03316">
    <property type="entry name" value="MR_like"/>
    <property type="match status" value="1"/>
</dbReference>
<dbReference type="SMART" id="SM00922">
    <property type="entry name" value="MR_MLE"/>
    <property type="match status" value="1"/>
</dbReference>
<dbReference type="InterPro" id="IPR018110">
    <property type="entry name" value="Mandel_Rmase/mucon_lact_enz_CS"/>
</dbReference>
<dbReference type="STRING" id="364199.SAMN04489858_1245"/>
<dbReference type="SUPFAM" id="SSF51604">
    <property type="entry name" value="Enolase C-terminal domain-like"/>
    <property type="match status" value="1"/>
</dbReference>
<reference evidence="3 4" key="1">
    <citation type="submission" date="2016-10" db="EMBL/GenBank/DDBJ databases">
        <authorList>
            <person name="de Groot N.N."/>
        </authorList>
    </citation>
    <scope>NUCLEOTIDE SEQUENCE [LARGE SCALE GENOMIC DNA]</scope>
    <source>
        <strain evidence="3 4">DSM 17862</strain>
    </source>
</reference>
<dbReference type="InterPro" id="IPR036849">
    <property type="entry name" value="Enolase-like_C_sf"/>
</dbReference>